<dbReference type="EC" id="1.14.13.-" evidence="1"/>
<dbReference type="PANTHER" id="PTHR43876:SF7">
    <property type="entry name" value="UBIQUINONE BIOSYNTHESIS MONOOXYGENASE COQ6, MITOCHONDRIAL"/>
    <property type="match status" value="1"/>
</dbReference>
<dbReference type="GO" id="GO:0019168">
    <property type="term" value="F:2-polyprenylphenol 6-hydroxylase activity"/>
    <property type="evidence" value="ECO:0007669"/>
    <property type="project" value="TreeGrafter"/>
</dbReference>
<organism evidence="1 2">
    <name type="scientific">Klebsiella michiganensis</name>
    <dbReference type="NCBI Taxonomy" id="1134687"/>
    <lineage>
        <taxon>Bacteria</taxon>
        <taxon>Pseudomonadati</taxon>
        <taxon>Pseudomonadota</taxon>
        <taxon>Gammaproteobacteria</taxon>
        <taxon>Enterobacterales</taxon>
        <taxon>Enterobacteriaceae</taxon>
        <taxon>Klebsiella/Raoultella group</taxon>
        <taxon>Klebsiella</taxon>
    </lineage>
</organism>
<proteinExistence type="predicted"/>
<comment type="caution">
    <text evidence="1">The sequence shown here is derived from an EMBL/GenBank/DDBJ whole genome shotgun (WGS) entry which is preliminary data.</text>
</comment>
<dbReference type="SUPFAM" id="SSF51905">
    <property type="entry name" value="FAD/NAD(P)-binding domain"/>
    <property type="match status" value="1"/>
</dbReference>
<dbReference type="InterPro" id="IPR018168">
    <property type="entry name" value="Ubi_Hdrlase_CS"/>
</dbReference>
<keyword evidence="1" id="KW-0560">Oxidoreductase</keyword>
<evidence type="ECO:0000313" key="2">
    <source>
        <dbReference type="Proteomes" id="UP000254863"/>
    </source>
</evidence>
<reference evidence="1 2" key="1">
    <citation type="submission" date="2018-06" db="EMBL/GenBank/DDBJ databases">
        <authorList>
            <consortium name="Pathogen Informatics"/>
            <person name="Doyle S."/>
        </authorList>
    </citation>
    <scope>NUCLEOTIDE SEQUENCE [LARGE SCALE GENOMIC DNA]</scope>
    <source>
        <strain evidence="1 2">NCTC11685</strain>
    </source>
</reference>
<dbReference type="Proteomes" id="UP000254863">
    <property type="component" value="Unassembled WGS sequence"/>
</dbReference>
<dbReference type="PROSITE" id="PS01304">
    <property type="entry name" value="UBIH"/>
    <property type="match status" value="1"/>
</dbReference>
<dbReference type="InterPro" id="IPR051205">
    <property type="entry name" value="UbiH/COQ6_monooxygenase"/>
</dbReference>
<dbReference type="EMBL" id="UGMS01000002">
    <property type="protein sequence ID" value="STW72245.1"/>
    <property type="molecule type" value="Genomic_DNA"/>
</dbReference>
<name>A0A7H4PI18_9ENTR</name>
<evidence type="ECO:0000313" key="1">
    <source>
        <dbReference type="EMBL" id="STW72245.1"/>
    </source>
</evidence>
<dbReference type="Gene3D" id="3.50.50.60">
    <property type="entry name" value="FAD/NAD(P)-binding domain"/>
    <property type="match status" value="1"/>
</dbReference>
<dbReference type="InterPro" id="IPR036188">
    <property type="entry name" value="FAD/NAD-bd_sf"/>
</dbReference>
<gene>
    <name evidence="1" type="primary">ubiF_5</name>
    <name evidence="1" type="ORF">NCTC11685_05330</name>
</gene>
<accession>A0A7H4PI18</accession>
<sequence>MPAHTIHPLAGQGVNLGFMDAAELIDELKRLHAQGKDIGQHLYLRRYERSRKHSAALMLAGMQGFRDMFSGHNPAKKLLRDIGLKLADTLPGVKPQLIRQAMGLNDLPAWLR</sequence>
<dbReference type="PANTHER" id="PTHR43876">
    <property type="entry name" value="UBIQUINONE BIOSYNTHESIS MONOOXYGENASE COQ6, MITOCHONDRIAL"/>
    <property type="match status" value="1"/>
</dbReference>
<protein>
    <submittedName>
        <fullName evidence="1">2-octaprenyl-3-methyl-6-methoxy-1,4-benzoquinol hydroxylase</fullName>
        <ecNumber evidence="1">1.14.13.-</ecNumber>
    </submittedName>
</protein>
<dbReference type="AlphaFoldDB" id="A0A7H4PI18"/>